<evidence type="ECO:0000313" key="2">
    <source>
        <dbReference type="EMBL" id="CAE1269480.1"/>
    </source>
</evidence>
<dbReference type="EMBL" id="CAHIKZ030001605">
    <property type="protein sequence ID" value="CAE1269480.1"/>
    <property type="molecule type" value="Genomic_DNA"/>
</dbReference>
<sequence>MLSRANLLIQRDFEDLKEKPYEGIEIDLISPDDVYEWTVKIKGNQGSIWEGGIFILILKFGEQYNEMPPEVFFYTVPFHPNVDPVSGYIGLDLLNSKRWETSRSILKVLSDIQDLLCHPVLERNILNKQAKDMYIESPHAYRQIIADCVRHSQQIELGLNPDIEDEYKSLKQIPVLNQGTENMQVTQKTHRNFNKVSFEDYHFTWSDIATCKAKADLENSYLESLKKNSKLYEMHTGQKLEKLSEQISPEQQEELSILMYGNFKQNKIKDNKKERLTNLRKMKKLYLHSLSDQMNAALKNSSARLEPNDNEVNDLLKWSSNLDCSRLDNH</sequence>
<dbReference type="Proteomes" id="UP000597762">
    <property type="component" value="Unassembled WGS sequence"/>
</dbReference>
<proteinExistence type="predicted"/>
<dbReference type="Gene3D" id="3.10.110.10">
    <property type="entry name" value="Ubiquitin Conjugating Enzyme"/>
    <property type="match status" value="1"/>
</dbReference>
<dbReference type="PANTHER" id="PTHR24067">
    <property type="entry name" value="UBIQUITIN-CONJUGATING ENZYME E2"/>
    <property type="match status" value="1"/>
</dbReference>
<dbReference type="SMART" id="SM00212">
    <property type="entry name" value="UBCc"/>
    <property type="match status" value="1"/>
</dbReference>
<dbReference type="InterPro" id="IPR000608">
    <property type="entry name" value="UBC"/>
</dbReference>
<reference evidence="2" key="1">
    <citation type="submission" date="2021-01" db="EMBL/GenBank/DDBJ databases">
        <authorList>
            <person name="Li R."/>
            <person name="Bekaert M."/>
        </authorList>
    </citation>
    <scope>NUCLEOTIDE SEQUENCE</scope>
    <source>
        <strain evidence="2">Farmed</strain>
    </source>
</reference>
<dbReference type="OrthoDB" id="9978460at2759"/>
<dbReference type="GO" id="GO:0061631">
    <property type="term" value="F:ubiquitin conjugating enzyme activity"/>
    <property type="evidence" value="ECO:0007669"/>
    <property type="project" value="UniProtKB-EC"/>
</dbReference>
<dbReference type="PROSITE" id="PS50127">
    <property type="entry name" value="UBC_2"/>
    <property type="match status" value="1"/>
</dbReference>
<dbReference type="EC" id="2.3.2.23" evidence="2"/>
<dbReference type="InterPro" id="IPR050113">
    <property type="entry name" value="Ub_conjugating_enzyme"/>
</dbReference>
<feature type="domain" description="UBC core" evidence="1">
    <location>
        <begin position="4"/>
        <end position="154"/>
    </location>
</feature>
<dbReference type="Pfam" id="PF00179">
    <property type="entry name" value="UQ_con"/>
    <property type="match status" value="1"/>
</dbReference>
<dbReference type="SUPFAM" id="SSF54495">
    <property type="entry name" value="UBC-like"/>
    <property type="match status" value="1"/>
</dbReference>
<dbReference type="AlphaFoldDB" id="A0A812CML2"/>
<name>A0A812CML2_ACAPH</name>
<organism evidence="2 3">
    <name type="scientific">Acanthosepion pharaonis</name>
    <name type="common">Pharaoh cuttlefish</name>
    <name type="synonym">Sepia pharaonis</name>
    <dbReference type="NCBI Taxonomy" id="158019"/>
    <lineage>
        <taxon>Eukaryota</taxon>
        <taxon>Metazoa</taxon>
        <taxon>Spiralia</taxon>
        <taxon>Lophotrochozoa</taxon>
        <taxon>Mollusca</taxon>
        <taxon>Cephalopoda</taxon>
        <taxon>Coleoidea</taxon>
        <taxon>Decapodiformes</taxon>
        <taxon>Sepiida</taxon>
        <taxon>Sepiina</taxon>
        <taxon>Sepiidae</taxon>
        <taxon>Acanthosepion</taxon>
    </lineage>
</organism>
<keyword evidence="3" id="KW-1185">Reference proteome</keyword>
<keyword evidence="2" id="KW-0808">Transferase</keyword>
<protein>
    <submittedName>
        <fullName evidence="2">UBE2U</fullName>
        <ecNumber evidence="2">2.3.2.23</ecNumber>
    </submittedName>
</protein>
<gene>
    <name evidence="2" type="ORF">SPHA_36614</name>
</gene>
<accession>A0A812CML2</accession>
<evidence type="ECO:0000259" key="1">
    <source>
        <dbReference type="PROSITE" id="PS50127"/>
    </source>
</evidence>
<dbReference type="InterPro" id="IPR016135">
    <property type="entry name" value="UBQ-conjugating_enzyme/RWD"/>
</dbReference>
<keyword evidence="2" id="KW-0012">Acyltransferase</keyword>
<comment type="caution">
    <text evidence="2">The sequence shown here is derived from an EMBL/GenBank/DDBJ whole genome shotgun (WGS) entry which is preliminary data.</text>
</comment>
<evidence type="ECO:0000313" key="3">
    <source>
        <dbReference type="Proteomes" id="UP000597762"/>
    </source>
</evidence>